<dbReference type="AlphaFoldDB" id="A0A3N4MGZ4"/>
<evidence type="ECO:0008006" key="5">
    <source>
        <dbReference type="Google" id="ProtNLM"/>
    </source>
</evidence>
<dbReference type="Proteomes" id="UP000279089">
    <property type="component" value="Unassembled WGS sequence"/>
</dbReference>
<name>A0A3N4MGZ4_9BACT</name>
<sequence length="441" mass="47991">MKVIFNQKCSGKYMTCRILTFIAACMILILSCRKQPAASDPTPIIQVPMDSPVSQFFSALQSNDEAWSLVERLEKAYGPARWTDALAKTGGERSICILPMAYSGADTVSALLALELKTSIRIKVIDAGDFPVNTPKSAKSETGRLLHFINFRTFGAQGLSGQRIKFDHKNVDSLLQSADASRMAQMTMSVCYHYSACTGDGFGNCVGNYSFYTECYSSTTWFDDYSYIDMPIYGGDIDGSPRPGSGGGTGSGSSTLAPPLKRIDDPAAYLCFDRTQPAVLTIYVDQPLPGADDPFTVLGKMGHAFISIEQPGQMGVSRRFIGFYPQTPVNPFGNTAAPAALGNDEGKKHDVRLPIALTPSQLQKVLDAILTYQEVYDLESYNCTDFCMDVAQAAGILIPRNSGWWIFGRGRNPGRMGEDMRAMPGVITKGGRSMRNTGNCD</sequence>
<keyword evidence="4" id="KW-1185">Reference proteome</keyword>
<feature type="region of interest" description="Disordered" evidence="1">
    <location>
        <begin position="238"/>
        <end position="260"/>
    </location>
</feature>
<feature type="signal peptide" evidence="2">
    <location>
        <begin position="1"/>
        <end position="37"/>
    </location>
</feature>
<accession>A0A3N4MGZ4</accession>
<dbReference type="OrthoDB" id="618143at2"/>
<keyword evidence="2" id="KW-0732">Signal</keyword>
<protein>
    <recommendedName>
        <fullName evidence="5">DUF4105 domain-containing protein</fullName>
    </recommendedName>
</protein>
<evidence type="ECO:0000256" key="1">
    <source>
        <dbReference type="SAM" id="MobiDB-lite"/>
    </source>
</evidence>
<organism evidence="3 4">
    <name type="scientific">Chitinophaga barathri</name>
    <dbReference type="NCBI Taxonomy" id="1647451"/>
    <lineage>
        <taxon>Bacteria</taxon>
        <taxon>Pseudomonadati</taxon>
        <taxon>Bacteroidota</taxon>
        <taxon>Chitinophagia</taxon>
        <taxon>Chitinophagales</taxon>
        <taxon>Chitinophagaceae</taxon>
        <taxon>Chitinophaga</taxon>
    </lineage>
</organism>
<comment type="caution">
    <text evidence="3">The sequence shown here is derived from an EMBL/GenBank/DDBJ whole genome shotgun (WGS) entry which is preliminary data.</text>
</comment>
<feature type="chain" id="PRO_5018100921" description="DUF4105 domain-containing protein" evidence="2">
    <location>
        <begin position="38"/>
        <end position="441"/>
    </location>
</feature>
<evidence type="ECO:0000256" key="2">
    <source>
        <dbReference type="SAM" id="SignalP"/>
    </source>
</evidence>
<dbReference type="PROSITE" id="PS51257">
    <property type="entry name" value="PROKAR_LIPOPROTEIN"/>
    <property type="match status" value="1"/>
</dbReference>
<evidence type="ECO:0000313" key="3">
    <source>
        <dbReference type="EMBL" id="RPD43141.1"/>
    </source>
</evidence>
<feature type="region of interest" description="Disordered" evidence="1">
    <location>
        <begin position="417"/>
        <end position="441"/>
    </location>
</feature>
<proteinExistence type="predicted"/>
<dbReference type="EMBL" id="RMBX01000001">
    <property type="protein sequence ID" value="RPD43141.1"/>
    <property type="molecule type" value="Genomic_DNA"/>
</dbReference>
<gene>
    <name evidence="3" type="ORF">EG028_02265</name>
</gene>
<evidence type="ECO:0000313" key="4">
    <source>
        <dbReference type="Proteomes" id="UP000279089"/>
    </source>
</evidence>
<reference evidence="4" key="1">
    <citation type="submission" date="2018-11" db="EMBL/GenBank/DDBJ databases">
        <title>Chitinophaga lutea sp.nov., isolate from arsenic contaminated soil.</title>
        <authorList>
            <person name="Zong Y."/>
        </authorList>
    </citation>
    <scope>NUCLEOTIDE SEQUENCE [LARGE SCALE GENOMIC DNA]</scope>
    <source>
        <strain evidence="4">YLT18</strain>
    </source>
</reference>